<sequence>MTQIENLRTATPCKVTGQGLCLVGPACSARESDGRTPQAARRCAGCLTTTSPLGDRLLGCTRYLHGGMLAEARRLPPSRDERSRRSMCAISQTGTYQPSLRPCTGPVYGASSLAGRFRLATGQIYRHPNLTQVSFPCGVASPLSHCADRREGLVLETRVLAWILRGVLGHFGGDRICVWATLAPADQFAPPMGHYRGLHLPAWATYFSVSFNQ</sequence>
<dbReference type="VEuPathDB" id="FungiDB:PGTG_22742"/>
<dbReference type="AlphaFoldDB" id="H6QVG1"/>
<reference evidence="2" key="1">
    <citation type="journal article" date="2011" name="Proc. Natl. Acad. Sci. U.S.A.">
        <title>Obligate biotrophy features unraveled by the genomic analysis of rust fungi.</title>
        <authorList>
            <person name="Duplessis S."/>
            <person name="Cuomo C.A."/>
            <person name="Lin Y.-C."/>
            <person name="Aerts A."/>
            <person name="Tisserant E."/>
            <person name="Veneault-Fourrey C."/>
            <person name="Joly D.L."/>
            <person name="Hacquard S."/>
            <person name="Amselem J."/>
            <person name="Cantarel B.L."/>
            <person name="Chiu R."/>
            <person name="Coutinho P.M."/>
            <person name="Feau N."/>
            <person name="Field M."/>
            <person name="Frey P."/>
            <person name="Gelhaye E."/>
            <person name="Goldberg J."/>
            <person name="Grabherr M.G."/>
            <person name="Kodira C.D."/>
            <person name="Kohler A."/>
            <person name="Kuees U."/>
            <person name="Lindquist E.A."/>
            <person name="Lucas S.M."/>
            <person name="Mago R."/>
            <person name="Mauceli E."/>
            <person name="Morin E."/>
            <person name="Murat C."/>
            <person name="Pangilinan J.L."/>
            <person name="Park R."/>
            <person name="Pearson M."/>
            <person name="Quesneville H."/>
            <person name="Rouhier N."/>
            <person name="Sakthikumar S."/>
            <person name="Salamov A.A."/>
            <person name="Schmutz J."/>
            <person name="Selles B."/>
            <person name="Shapiro H."/>
            <person name="Tanguay P."/>
            <person name="Tuskan G.A."/>
            <person name="Henrissat B."/>
            <person name="Van de Peer Y."/>
            <person name="Rouze P."/>
            <person name="Ellis J.G."/>
            <person name="Dodds P.N."/>
            <person name="Schein J.E."/>
            <person name="Zhong S."/>
            <person name="Hamelin R.C."/>
            <person name="Grigoriev I.V."/>
            <person name="Szabo L.J."/>
            <person name="Martin F."/>
        </authorList>
    </citation>
    <scope>NUCLEOTIDE SEQUENCE [LARGE SCALE GENOMIC DNA]</scope>
    <source>
        <strain evidence="2">CRL 75-36-700-3 / race SCCL</strain>
    </source>
</reference>
<evidence type="ECO:0000313" key="1">
    <source>
        <dbReference type="EMBL" id="EHS62944.1"/>
    </source>
</evidence>
<name>H6QVG1_PUCGT</name>
<gene>
    <name evidence="1" type="ORF">PGTG_22742</name>
</gene>
<organism evidence="1 2">
    <name type="scientific">Puccinia graminis f. sp. tritici (strain CRL 75-36-700-3 / race SCCL)</name>
    <name type="common">Black stem rust fungus</name>
    <dbReference type="NCBI Taxonomy" id="418459"/>
    <lineage>
        <taxon>Eukaryota</taxon>
        <taxon>Fungi</taxon>
        <taxon>Dikarya</taxon>
        <taxon>Basidiomycota</taxon>
        <taxon>Pucciniomycotina</taxon>
        <taxon>Pucciniomycetes</taxon>
        <taxon>Pucciniales</taxon>
        <taxon>Pucciniaceae</taxon>
        <taxon>Puccinia</taxon>
    </lineage>
</organism>
<dbReference type="InParanoid" id="H6QVG1"/>
<keyword evidence="2" id="KW-1185">Reference proteome</keyword>
<protein>
    <submittedName>
        <fullName evidence="1">Uncharacterized protein</fullName>
    </submittedName>
</protein>
<dbReference type="RefSeq" id="XP_003888504.1">
    <property type="nucleotide sequence ID" value="XM_003888455.1"/>
</dbReference>
<dbReference type="KEGG" id="pgr:PGTG_22742"/>
<accession>H6QVG1</accession>
<proteinExistence type="predicted"/>
<dbReference type="HOGENOM" id="CLU_1294972_0_0_1"/>
<dbReference type="GeneID" id="13540845"/>
<dbReference type="OrthoDB" id="10309269at2759"/>
<dbReference type="EMBL" id="DS178411">
    <property type="protein sequence ID" value="EHS62944.1"/>
    <property type="molecule type" value="Genomic_DNA"/>
</dbReference>
<dbReference type="Proteomes" id="UP000008783">
    <property type="component" value="Unassembled WGS sequence"/>
</dbReference>
<evidence type="ECO:0000313" key="2">
    <source>
        <dbReference type="Proteomes" id="UP000008783"/>
    </source>
</evidence>